<evidence type="ECO:0000313" key="3">
    <source>
        <dbReference type="EMBL" id="KYD27857.1"/>
    </source>
</evidence>
<name>A0A150MTQ6_9BACL</name>
<sequence>MEMKKWGVFIFIFLCLGVWQAISVYQDALKPKQSLEEKALERAKEKIAFTHIERTYTYYGEKTYIVFIGKNKQGEKYIAWVPEKKGNIVVKRAESGITEAEAIAKLKAERHPKKLISAKLGMEKGVPLWELTYIDQYNRYSFYYLSFTDGTFLKRYSFQQ</sequence>
<accession>A0A150MTQ6</accession>
<dbReference type="EMBL" id="LQYW01000089">
    <property type="protein sequence ID" value="KYD27857.1"/>
    <property type="molecule type" value="Genomic_DNA"/>
</dbReference>
<comment type="caution">
    <text evidence="3">The sequence shown here is derived from an EMBL/GenBank/DDBJ whole genome shotgun (WGS) entry which is preliminary data.</text>
</comment>
<dbReference type="Pfam" id="PF03413">
    <property type="entry name" value="PepSY"/>
    <property type="match status" value="1"/>
</dbReference>
<evidence type="ECO:0008006" key="5">
    <source>
        <dbReference type="Google" id="ProtNLM"/>
    </source>
</evidence>
<dbReference type="SUPFAM" id="SSF54403">
    <property type="entry name" value="Cystatin/monellin"/>
    <property type="match status" value="2"/>
</dbReference>
<evidence type="ECO:0000313" key="4">
    <source>
        <dbReference type="Proteomes" id="UP000075324"/>
    </source>
</evidence>
<evidence type="ECO:0000259" key="2">
    <source>
        <dbReference type="Pfam" id="PF17881"/>
    </source>
</evidence>
<dbReference type="InterPro" id="IPR041401">
    <property type="entry name" value="TseB-like_dom"/>
</dbReference>
<dbReference type="InterPro" id="IPR025711">
    <property type="entry name" value="PepSY"/>
</dbReference>
<dbReference type="Proteomes" id="UP000075324">
    <property type="component" value="Unassembled WGS sequence"/>
</dbReference>
<dbReference type="InterPro" id="IPR046350">
    <property type="entry name" value="Cystatin_sf"/>
</dbReference>
<feature type="domain" description="PepSY" evidence="1">
    <location>
        <begin position="97"/>
        <end position="155"/>
    </location>
</feature>
<dbReference type="PATRIC" id="fig|153151.4.peg.190"/>
<reference evidence="3 4" key="1">
    <citation type="submission" date="2016-01" db="EMBL/GenBank/DDBJ databases">
        <title>Draft Genome Sequences of Seven Thermophilic Sporeformers Isolated from Foods.</title>
        <authorList>
            <person name="Berendsen E.M."/>
            <person name="Wells-Bennik M.H."/>
            <person name="Krawcyk A.O."/>
            <person name="De Jong A."/>
            <person name="Holsappel S."/>
            <person name="Eijlander R.T."/>
            <person name="Kuipers O.P."/>
        </authorList>
    </citation>
    <scope>NUCLEOTIDE SEQUENCE [LARGE SCALE GENOMIC DNA]</scope>
    <source>
        <strain evidence="3 4">B4110</strain>
    </source>
</reference>
<dbReference type="Gene3D" id="3.10.450.40">
    <property type="match status" value="2"/>
</dbReference>
<dbReference type="RefSeq" id="WP_015864248.1">
    <property type="nucleotide sequence ID" value="NZ_LQYW01000089.1"/>
</dbReference>
<evidence type="ECO:0000259" key="1">
    <source>
        <dbReference type="Pfam" id="PF03413"/>
    </source>
</evidence>
<proteinExistence type="predicted"/>
<feature type="domain" description="Cell wall elongation regulator TseB-like" evidence="2">
    <location>
        <begin position="38"/>
        <end position="82"/>
    </location>
</feature>
<dbReference type="Pfam" id="PF17881">
    <property type="entry name" value="TseB"/>
    <property type="match status" value="1"/>
</dbReference>
<gene>
    <name evidence="3" type="ORF">B4110_2300</name>
</gene>
<organism evidence="3 4">
    <name type="scientific">Parageobacillus toebii</name>
    <dbReference type="NCBI Taxonomy" id="153151"/>
    <lineage>
        <taxon>Bacteria</taxon>
        <taxon>Bacillati</taxon>
        <taxon>Bacillota</taxon>
        <taxon>Bacilli</taxon>
        <taxon>Bacillales</taxon>
        <taxon>Anoxybacillaceae</taxon>
        <taxon>Parageobacillus</taxon>
    </lineage>
</organism>
<protein>
    <recommendedName>
        <fullName evidence="5">DUF5590 domain-containing protein</fullName>
    </recommendedName>
</protein>
<dbReference type="AlphaFoldDB" id="A0A150MTQ6"/>